<feature type="transmembrane region" description="Helical" evidence="6">
    <location>
        <begin position="62"/>
        <end position="81"/>
    </location>
</feature>
<evidence type="ECO:0000313" key="8">
    <source>
        <dbReference type="EMBL" id="GEN33419.1"/>
    </source>
</evidence>
<protein>
    <submittedName>
        <fullName evidence="8">MFS transporter</fullName>
    </submittedName>
</protein>
<feature type="transmembrane region" description="Helical" evidence="6">
    <location>
        <begin position="237"/>
        <end position="261"/>
    </location>
</feature>
<dbReference type="Gene3D" id="1.20.1250.20">
    <property type="entry name" value="MFS general substrate transporter like domains"/>
    <property type="match status" value="1"/>
</dbReference>
<feature type="transmembrane region" description="Helical" evidence="6">
    <location>
        <begin position="273"/>
        <end position="300"/>
    </location>
</feature>
<dbReference type="PRINTS" id="PR01036">
    <property type="entry name" value="TCRTETB"/>
</dbReference>
<dbReference type="InterPro" id="IPR036259">
    <property type="entry name" value="MFS_trans_sf"/>
</dbReference>
<evidence type="ECO:0000256" key="3">
    <source>
        <dbReference type="ARBA" id="ARBA00022692"/>
    </source>
</evidence>
<dbReference type="EMBL" id="BJXX01000045">
    <property type="protein sequence ID" value="GEN33419.1"/>
    <property type="molecule type" value="Genomic_DNA"/>
</dbReference>
<dbReference type="OrthoDB" id="102502at2"/>
<evidence type="ECO:0000256" key="1">
    <source>
        <dbReference type="ARBA" id="ARBA00004651"/>
    </source>
</evidence>
<sequence>MAQPLIRSSSAAPAARPAARMGELNRMLLAICLGAFVSHLTAGIVNVALPGLSILFQQDISLVQWVASGYLLVIASLLPMMGKWGDRFGGKRIHNTGYIIFGVSSVLTLFAETLYGLLVLRVVQALGAAMFQATNIGLVSRYFPQESRGRALGFVSTAVALGALSGPMIGGLIMDWLNWHWLFLIHVPVLAIATFLAIRYIPADGSGSFQTPDWVGGVLFAASIIAFIFGISNGNAWGWTSSGILIAFGISAAALAGLYGWLGRRMRQKREPFLNLSLFANPAVSVGMYVGLATFVAVFATQVTLPFYLLGVRHFSPTQTGIMIMMYPVALGVMGPISGSLSDKHGSSKITLIGLSCMSGALLLLSFIGAQTPMLLIAASLLALGSGMGMVTSPNYSLILGSVDKSNLGVVGGMVALVRNLGLVLGTALGIALLDFAFPGSISEWMVTKKAAFAPYVVDGLRMVFVVSLAFCLVGVALLRLVPRARIPQLK</sequence>
<dbReference type="InterPro" id="IPR011701">
    <property type="entry name" value="MFS"/>
</dbReference>
<feature type="transmembrane region" description="Helical" evidence="6">
    <location>
        <begin position="93"/>
        <end position="111"/>
    </location>
</feature>
<evidence type="ECO:0000259" key="7">
    <source>
        <dbReference type="PROSITE" id="PS50850"/>
    </source>
</evidence>
<feature type="transmembrane region" description="Helical" evidence="6">
    <location>
        <begin position="28"/>
        <end position="56"/>
    </location>
</feature>
<dbReference type="Pfam" id="PF07690">
    <property type="entry name" value="MFS_1"/>
    <property type="match status" value="1"/>
</dbReference>
<evidence type="ECO:0000256" key="4">
    <source>
        <dbReference type="ARBA" id="ARBA00022989"/>
    </source>
</evidence>
<dbReference type="GO" id="GO:0005886">
    <property type="term" value="C:plasma membrane"/>
    <property type="evidence" value="ECO:0007669"/>
    <property type="project" value="UniProtKB-SubCell"/>
</dbReference>
<dbReference type="PANTHER" id="PTHR42718:SF9">
    <property type="entry name" value="MAJOR FACILITATOR SUPERFAMILY MULTIDRUG TRANSPORTER MFSC"/>
    <property type="match status" value="1"/>
</dbReference>
<dbReference type="InterPro" id="IPR020846">
    <property type="entry name" value="MFS_dom"/>
</dbReference>
<keyword evidence="5 6" id="KW-0472">Membrane</keyword>
<feature type="transmembrane region" description="Helical" evidence="6">
    <location>
        <begin position="214"/>
        <end position="231"/>
    </location>
</feature>
<dbReference type="RefSeq" id="WP_146808710.1">
    <property type="nucleotide sequence ID" value="NZ_BJXX01000045.1"/>
</dbReference>
<dbReference type="Proteomes" id="UP000321157">
    <property type="component" value="Unassembled WGS sequence"/>
</dbReference>
<feature type="transmembrane region" description="Helical" evidence="6">
    <location>
        <begin position="462"/>
        <end position="482"/>
    </location>
</feature>
<feature type="transmembrane region" description="Helical" evidence="6">
    <location>
        <begin position="117"/>
        <end position="139"/>
    </location>
</feature>
<feature type="transmembrane region" description="Helical" evidence="6">
    <location>
        <begin position="179"/>
        <end position="202"/>
    </location>
</feature>
<feature type="transmembrane region" description="Helical" evidence="6">
    <location>
        <begin position="320"/>
        <end position="338"/>
    </location>
</feature>
<dbReference type="CDD" id="cd17321">
    <property type="entry name" value="MFS_MMR_MDR_like"/>
    <property type="match status" value="1"/>
</dbReference>
<keyword evidence="3 6" id="KW-0812">Transmembrane</keyword>
<dbReference type="SUPFAM" id="SSF103473">
    <property type="entry name" value="MFS general substrate transporter"/>
    <property type="match status" value="1"/>
</dbReference>
<keyword evidence="2" id="KW-0813">Transport</keyword>
<feature type="transmembrane region" description="Helical" evidence="6">
    <location>
        <begin position="374"/>
        <end position="400"/>
    </location>
</feature>
<organism evidence="8 9">
    <name type="scientific">Aneurinibacillus danicus</name>
    <dbReference type="NCBI Taxonomy" id="267746"/>
    <lineage>
        <taxon>Bacteria</taxon>
        <taxon>Bacillati</taxon>
        <taxon>Bacillota</taxon>
        <taxon>Bacilli</taxon>
        <taxon>Bacillales</taxon>
        <taxon>Paenibacillaceae</taxon>
        <taxon>Aneurinibacillus group</taxon>
        <taxon>Aneurinibacillus</taxon>
    </lineage>
</organism>
<keyword evidence="4 6" id="KW-1133">Transmembrane helix</keyword>
<dbReference type="GO" id="GO:0022857">
    <property type="term" value="F:transmembrane transporter activity"/>
    <property type="evidence" value="ECO:0007669"/>
    <property type="project" value="InterPro"/>
</dbReference>
<gene>
    <name evidence="8" type="ORF">ADA01nite_08790</name>
</gene>
<name>A0A511V3J4_9BACL</name>
<evidence type="ECO:0000256" key="5">
    <source>
        <dbReference type="ARBA" id="ARBA00023136"/>
    </source>
</evidence>
<dbReference type="PANTHER" id="PTHR42718">
    <property type="entry name" value="MAJOR FACILITATOR SUPERFAMILY MULTIDRUG TRANSPORTER MFSC"/>
    <property type="match status" value="1"/>
</dbReference>
<feature type="domain" description="Major facilitator superfamily (MFS) profile" evidence="7">
    <location>
        <begin position="27"/>
        <end position="487"/>
    </location>
</feature>
<dbReference type="Gene3D" id="1.20.1720.10">
    <property type="entry name" value="Multidrug resistance protein D"/>
    <property type="match status" value="1"/>
</dbReference>
<feature type="transmembrane region" description="Helical" evidence="6">
    <location>
        <begin position="151"/>
        <end position="173"/>
    </location>
</feature>
<proteinExistence type="predicted"/>
<evidence type="ECO:0000256" key="2">
    <source>
        <dbReference type="ARBA" id="ARBA00022448"/>
    </source>
</evidence>
<evidence type="ECO:0000256" key="6">
    <source>
        <dbReference type="SAM" id="Phobius"/>
    </source>
</evidence>
<dbReference type="AlphaFoldDB" id="A0A511V3J4"/>
<accession>A0A511V3J4</accession>
<dbReference type="PROSITE" id="PS50850">
    <property type="entry name" value="MFS"/>
    <property type="match status" value="1"/>
</dbReference>
<reference evidence="8 9" key="1">
    <citation type="submission" date="2019-07" db="EMBL/GenBank/DDBJ databases">
        <title>Whole genome shotgun sequence of Aneurinibacillus danicus NBRC 102444.</title>
        <authorList>
            <person name="Hosoyama A."/>
            <person name="Uohara A."/>
            <person name="Ohji S."/>
            <person name="Ichikawa N."/>
        </authorList>
    </citation>
    <scope>NUCLEOTIDE SEQUENCE [LARGE SCALE GENOMIC DNA]</scope>
    <source>
        <strain evidence="8 9">NBRC 102444</strain>
    </source>
</reference>
<feature type="transmembrane region" description="Helical" evidence="6">
    <location>
        <begin position="421"/>
        <end position="442"/>
    </location>
</feature>
<comment type="caution">
    <text evidence="8">The sequence shown here is derived from an EMBL/GenBank/DDBJ whole genome shotgun (WGS) entry which is preliminary data.</text>
</comment>
<feature type="transmembrane region" description="Helical" evidence="6">
    <location>
        <begin position="350"/>
        <end position="368"/>
    </location>
</feature>
<keyword evidence="9" id="KW-1185">Reference proteome</keyword>
<evidence type="ECO:0000313" key="9">
    <source>
        <dbReference type="Proteomes" id="UP000321157"/>
    </source>
</evidence>
<comment type="subcellular location">
    <subcellularLocation>
        <location evidence="1">Cell membrane</location>
        <topology evidence="1">Multi-pass membrane protein</topology>
    </subcellularLocation>
</comment>